<comment type="caution">
    <text evidence="7">The sequence shown here is derived from an EMBL/GenBank/DDBJ whole genome shotgun (WGS) entry which is preliminary data.</text>
</comment>
<dbReference type="Pfam" id="PF24883">
    <property type="entry name" value="NPHP3_N"/>
    <property type="match status" value="1"/>
</dbReference>
<dbReference type="InterPro" id="IPR002110">
    <property type="entry name" value="Ankyrin_rpt"/>
</dbReference>
<evidence type="ECO:0000256" key="3">
    <source>
        <dbReference type="PROSITE-ProRule" id="PRU00023"/>
    </source>
</evidence>
<name>A0A439DC59_9PEZI</name>
<dbReference type="SUPFAM" id="SSF48403">
    <property type="entry name" value="Ankyrin repeat"/>
    <property type="match status" value="2"/>
</dbReference>
<evidence type="ECO:0000313" key="7">
    <source>
        <dbReference type="EMBL" id="RWA11990.1"/>
    </source>
</evidence>
<feature type="repeat" description="ANK" evidence="3">
    <location>
        <begin position="1042"/>
        <end position="1074"/>
    </location>
</feature>
<dbReference type="InterPro" id="IPR056884">
    <property type="entry name" value="NPHP3-like_N"/>
</dbReference>
<dbReference type="EMBL" id="RYZI01000063">
    <property type="protein sequence ID" value="RWA11990.1"/>
    <property type="molecule type" value="Genomic_DNA"/>
</dbReference>
<gene>
    <name evidence="7" type="ORF">EKO27_g3120</name>
</gene>
<dbReference type="InterPro" id="IPR054471">
    <property type="entry name" value="GPIID_WHD"/>
</dbReference>
<accession>A0A439DC59</accession>
<dbReference type="Pfam" id="PF12796">
    <property type="entry name" value="Ank_2"/>
    <property type="match status" value="4"/>
</dbReference>
<evidence type="ECO:0000259" key="6">
    <source>
        <dbReference type="PROSITE" id="PS50837"/>
    </source>
</evidence>
<dbReference type="STRING" id="363999.A0A439DC59"/>
<keyword evidence="2 3" id="KW-0040">ANK repeat</keyword>
<evidence type="ECO:0000313" key="8">
    <source>
        <dbReference type="Proteomes" id="UP000286045"/>
    </source>
</evidence>
<dbReference type="InterPro" id="IPR027417">
    <property type="entry name" value="P-loop_NTPase"/>
</dbReference>
<dbReference type="Gene3D" id="3.40.50.300">
    <property type="entry name" value="P-loop containing nucleotide triphosphate hydrolases"/>
    <property type="match status" value="1"/>
</dbReference>
<feature type="region of interest" description="Disordered" evidence="4">
    <location>
        <begin position="1375"/>
        <end position="1402"/>
    </location>
</feature>
<reference evidence="7 8" key="1">
    <citation type="submission" date="2018-12" db="EMBL/GenBank/DDBJ databases">
        <title>Draft genome sequence of Xylaria grammica IHI A82.</title>
        <authorList>
            <person name="Buettner E."/>
            <person name="Kellner H."/>
        </authorList>
    </citation>
    <scope>NUCLEOTIDE SEQUENCE [LARGE SCALE GENOMIC DNA]</scope>
    <source>
        <strain evidence="7 8">IHI A82</strain>
    </source>
</reference>
<dbReference type="PROSITE" id="PS50837">
    <property type="entry name" value="NACHT"/>
    <property type="match status" value="1"/>
</dbReference>
<dbReference type="InterPro" id="IPR036770">
    <property type="entry name" value="Ankyrin_rpt-contain_sf"/>
</dbReference>
<keyword evidence="8" id="KW-1185">Reference proteome</keyword>
<keyword evidence="5" id="KW-0812">Transmembrane</keyword>
<dbReference type="SUPFAM" id="SSF52540">
    <property type="entry name" value="P-loop containing nucleoside triphosphate hydrolases"/>
    <property type="match status" value="1"/>
</dbReference>
<keyword evidence="1" id="KW-0677">Repeat</keyword>
<dbReference type="PROSITE" id="PS50088">
    <property type="entry name" value="ANK_REPEAT"/>
    <property type="match status" value="5"/>
</dbReference>
<feature type="repeat" description="ANK" evidence="3">
    <location>
        <begin position="1164"/>
        <end position="1196"/>
    </location>
</feature>
<dbReference type="Proteomes" id="UP000286045">
    <property type="component" value="Unassembled WGS sequence"/>
</dbReference>
<dbReference type="SMART" id="SM00248">
    <property type="entry name" value="ANK"/>
    <property type="match status" value="14"/>
</dbReference>
<dbReference type="PANTHER" id="PTHR24198">
    <property type="entry name" value="ANKYRIN REPEAT AND PROTEIN KINASE DOMAIN-CONTAINING PROTEIN"/>
    <property type="match status" value="1"/>
</dbReference>
<organism evidence="7 8">
    <name type="scientific">Xylaria grammica</name>
    <dbReference type="NCBI Taxonomy" id="363999"/>
    <lineage>
        <taxon>Eukaryota</taxon>
        <taxon>Fungi</taxon>
        <taxon>Dikarya</taxon>
        <taxon>Ascomycota</taxon>
        <taxon>Pezizomycotina</taxon>
        <taxon>Sordariomycetes</taxon>
        <taxon>Xylariomycetidae</taxon>
        <taxon>Xylariales</taxon>
        <taxon>Xylariaceae</taxon>
        <taxon>Xylaria</taxon>
    </lineage>
</organism>
<evidence type="ECO:0000256" key="1">
    <source>
        <dbReference type="ARBA" id="ARBA00022737"/>
    </source>
</evidence>
<protein>
    <recommendedName>
        <fullName evidence="6">NACHT domain-containing protein</fullName>
    </recommendedName>
</protein>
<dbReference type="PROSITE" id="PS50297">
    <property type="entry name" value="ANK_REP_REGION"/>
    <property type="match status" value="5"/>
</dbReference>
<proteinExistence type="predicted"/>
<keyword evidence="5" id="KW-1133">Transmembrane helix</keyword>
<feature type="repeat" description="ANK" evidence="3">
    <location>
        <begin position="801"/>
        <end position="833"/>
    </location>
</feature>
<feature type="repeat" description="ANK" evidence="3">
    <location>
        <begin position="1197"/>
        <end position="1229"/>
    </location>
</feature>
<dbReference type="InterPro" id="IPR007111">
    <property type="entry name" value="NACHT_NTPase"/>
</dbReference>
<dbReference type="Pfam" id="PF22939">
    <property type="entry name" value="WHD_GPIID"/>
    <property type="match status" value="1"/>
</dbReference>
<feature type="domain" description="NACHT" evidence="6">
    <location>
        <begin position="205"/>
        <end position="348"/>
    </location>
</feature>
<feature type="transmembrane region" description="Helical" evidence="5">
    <location>
        <begin position="1408"/>
        <end position="1428"/>
    </location>
</feature>
<dbReference type="PANTHER" id="PTHR24198:SF165">
    <property type="entry name" value="ANKYRIN REPEAT-CONTAINING PROTEIN-RELATED"/>
    <property type="match status" value="1"/>
</dbReference>
<evidence type="ECO:0000256" key="5">
    <source>
        <dbReference type="SAM" id="Phobius"/>
    </source>
</evidence>
<evidence type="ECO:0000256" key="4">
    <source>
        <dbReference type="SAM" id="MobiDB-lite"/>
    </source>
</evidence>
<sequence length="1429" mass="160321">MDAAASIISIVDLAFKVIKYMNDVREGGKERSELHQQVLTVYDLLWNLKYEFESHNLDEESTWSKPIKPLFNPGGTVDQLKLVLEQVASKLVLPSRSVKSAIKKVKWPFDKSEVQRILGRLRSLTDSISIALGRANLQVGIDTNKDVKFLRHAIESAELETALKWISPLDFRMLQKTAQKRPLSGTGSWFLNNPQVRGWSNGRTRALWCHGIPGAGKTVLATALFQSLLERHAHENVAVLIAYCSFDDANTHSPSNIVSSFLRQLVEKRGQMSEVIRKLYTEHSQGREQRPSPERLVTAMSKELESFDKTFIIVDGLDELRENKQKVELLQTIESLRPLPQLLVTSRPVEAISTWFKESASEDRYRTRADFEEVEYSDYYCDNCDERDEQNKEKYSEDGASSTRGSNANTMGFEFINADGSEEQSDSGGGEKDGDWMTVASYHCKNCNRDVCVNCYEQYDICFGCNKPKDCFKWAWPGTVTITAHLEDLEQYILWRIDNNDNLKVLLKNARAKAYGLTDTIVQRVQKESHKMFLLAKFHMNALEQQVTARDLINALETLPSNINDIYDSVFNRISSQRLASTLEKLLIIVATARKLLSTEALSHAITVEDNDDDVDELALPDVRHLASMCAGLIAIDPSGCVRLAHETIGDYIAKTGLKQLKSGHAMLAELCLIYLNFSVFSAGACTGPEREKMIQARQLRYPFFRYAATHWGIHARLAHNHIAPSYKINVLDQLAQKLVFNQKNVAAAVQFMWLDDIEASSGWDAEEDAHGLHLSAYFGLTETVSNLLATGIDADVEDCLQTTPLMYAAHAGHADIVHLLLHSGADPSRICRRERTALHRACERGHTAVVGEIVSSSRNVAINAIDGGPSSFSALMWAVYMDNSEIVKHLLTRKDIDINLKQPGHYELNALHQAVVNGQMDIARLLLSDARVAIESVDSSQRTALTLASGCGYGEMVTLLVEKGANTDARDIYDGPPLLRAVDDNALECVRVLVEHGVDHNFKDFLGRGILHGCAVNARGTIMRYLLKNLPDLDPNAQGDAGETPLHDAVRRNAEAVVRVLLEYGARTDIEDAHGKTPLRLARDQDLDRLFDLLRKARLKEMEAGTAPADEEIELSKHPKRADTLAVDYNISIESAVRKLNGKDLEKYLDDMGPDALDVINDSSRELLHLAVRYGRPDNLRVLLDRGVDINSKNEWGHTPLHSAIDFGDYQAAELLLDRGCNINERDLLNRTPLTFCTSQELKPAFAFLLLERGAGFDRSERHELVRTLRYAVEFDKFDVVKILVEGGVPFRIHDMRGQTPYQQAKRAGHERIAQYLYEQARKEKNKSHDSVAAVENTNDPGEVRMVGHDPAEGITKLLGEMDAMAVVSEENLTKKNEKDQHNTMTKSDGRLNEKRKHRPQEYRLGMTGREIVLSAIIALLTVLLLFK</sequence>
<feature type="compositionally biased region" description="Basic and acidic residues" evidence="4">
    <location>
        <begin position="1375"/>
        <end position="1394"/>
    </location>
</feature>
<feature type="repeat" description="ANK" evidence="3">
    <location>
        <begin position="941"/>
        <end position="973"/>
    </location>
</feature>
<evidence type="ECO:0000256" key="2">
    <source>
        <dbReference type="ARBA" id="ARBA00023043"/>
    </source>
</evidence>
<dbReference type="Gene3D" id="1.25.40.20">
    <property type="entry name" value="Ankyrin repeat-containing domain"/>
    <property type="match status" value="2"/>
</dbReference>
<keyword evidence="5" id="KW-0472">Membrane</keyword>